<dbReference type="GO" id="GO:0003677">
    <property type="term" value="F:DNA binding"/>
    <property type="evidence" value="ECO:0007669"/>
    <property type="project" value="UniProtKB-KW"/>
</dbReference>
<feature type="domain" description="DNA-directed DNA polymerase family B mitochondria/virus" evidence="9">
    <location>
        <begin position="1"/>
        <end position="111"/>
    </location>
</feature>
<feature type="non-terminal residue" evidence="10">
    <location>
        <position position="1"/>
    </location>
</feature>
<keyword evidence="7" id="KW-0238">DNA-binding</keyword>
<keyword evidence="3" id="KW-0808">Transferase</keyword>
<gene>
    <name evidence="10" type="ORF">K491DRAFT_615476</name>
</gene>
<dbReference type="SUPFAM" id="SSF56672">
    <property type="entry name" value="DNA/RNA polymerases"/>
    <property type="match status" value="1"/>
</dbReference>
<evidence type="ECO:0000256" key="4">
    <source>
        <dbReference type="ARBA" id="ARBA00022695"/>
    </source>
</evidence>
<keyword evidence="5" id="KW-0235">DNA replication</keyword>
<dbReference type="GO" id="GO:0006260">
    <property type="term" value="P:DNA replication"/>
    <property type="evidence" value="ECO:0007669"/>
    <property type="project" value="UniProtKB-KW"/>
</dbReference>
<dbReference type="Gene3D" id="3.90.1600.10">
    <property type="entry name" value="Palm domain of DNA polymerase"/>
    <property type="match status" value="1"/>
</dbReference>
<keyword evidence="4" id="KW-0548">Nucleotidyltransferase</keyword>
<reference evidence="10" key="1">
    <citation type="journal article" date="2020" name="Stud. Mycol.">
        <title>101 Dothideomycetes genomes: a test case for predicting lifestyles and emergence of pathogens.</title>
        <authorList>
            <person name="Haridas S."/>
            <person name="Albert R."/>
            <person name="Binder M."/>
            <person name="Bloem J."/>
            <person name="Labutti K."/>
            <person name="Salamov A."/>
            <person name="Andreopoulos B."/>
            <person name="Baker S."/>
            <person name="Barry K."/>
            <person name="Bills G."/>
            <person name="Bluhm B."/>
            <person name="Cannon C."/>
            <person name="Castanera R."/>
            <person name="Culley D."/>
            <person name="Daum C."/>
            <person name="Ezra D."/>
            <person name="Gonzalez J."/>
            <person name="Henrissat B."/>
            <person name="Kuo A."/>
            <person name="Liang C."/>
            <person name="Lipzen A."/>
            <person name="Lutzoni F."/>
            <person name="Magnuson J."/>
            <person name="Mondo S."/>
            <person name="Nolan M."/>
            <person name="Ohm R."/>
            <person name="Pangilinan J."/>
            <person name="Park H.-J."/>
            <person name="Ramirez L."/>
            <person name="Alfaro M."/>
            <person name="Sun H."/>
            <person name="Tritt A."/>
            <person name="Yoshinaga Y."/>
            <person name="Zwiers L.-H."/>
            <person name="Turgeon B."/>
            <person name="Goodwin S."/>
            <person name="Spatafora J."/>
            <person name="Crous P."/>
            <person name="Grigoriev I."/>
        </authorList>
    </citation>
    <scope>NUCLEOTIDE SEQUENCE</scope>
    <source>
        <strain evidence="10">CBS 122681</strain>
    </source>
</reference>
<comment type="catalytic activity">
    <reaction evidence="8">
        <text>DNA(n) + a 2'-deoxyribonucleoside 5'-triphosphate = DNA(n+1) + diphosphate</text>
        <dbReference type="Rhea" id="RHEA:22508"/>
        <dbReference type="Rhea" id="RHEA-COMP:17339"/>
        <dbReference type="Rhea" id="RHEA-COMP:17340"/>
        <dbReference type="ChEBI" id="CHEBI:33019"/>
        <dbReference type="ChEBI" id="CHEBI:61560"/>
        <dbReference type="ChEBI" id="CHEBI:173112"/>
        <dbReference type="EC" id="2.7.7.7"/>
    </reaction>
</comment>
<evidence type="ECO:0000256" key="1">
    <source>
        <dbReference type="ARBA" id="ARBA00005755"/>
    </source>
</evidence>
<dbReference type="PANTHER" id="PTHR33568">
    <property type="entry name" value="DNA POLYMERASE"/>
    <property type="match status" value="1"/>
</dbReference>
<evidence type="ECO:0000256" key="7">
    <source>
        <dbReference type="ARBA" id="ARBA00023125"/>
    </source>
</evidence>
<dbReference type="InterPro" id="IPR023211">
    <property type="entry name" value="DNA_pol_palm_dom_sf"/>
</dbReference>
<evidence type="ECO:0000259" key="9">
    <source>
        <dbReference type="Pfam" id="PF03175"/>
    </source>
</evidence>
<dbReference type="Proteomes" id="UP000799324">
    <property type="component" value="Unassembled WGS sequence"/>
</dbReference>
<dbReference type="OrthoDB" id="5426361at2759"/>
<dbReference type="InterPro" id="IPR043502">
    <property type="entry name" value="DNA/RNA_pol_sf"/>
</dbReference>
<dbReference type="Pfam" id="PF03175">
    <property type="entry name" value="DNA_pol_B_2"/>
    <property type="match status" value="1"/>
</dbReference>
<dbReference type="AlphaFoldDB" id="A0A6A6SK55"/>
<sequence length="185" mass="21382">KNVAKLILNSLIGRFGKDFYKSVTKLLNKEKHDYITTTRVVKDTKMLDNNLYLDCFIPSINKQICDKFGVYFTKALNYENYDDVKDVKSYKNVSITTAAAVLSYARIHMSKIFFYIFNNGGTIYYHDTDSVATNLKLPEDLVDKNKLGKLKLEYIIEEGFFIKDKTYYIKTIEGKVIKKSNSVNS</sequence>
<keyword evidence="11" id="KW-1185">Reference proteome</keyword>
<dbReference type="PANTHER" id="PTHR33568:SF3">
    <property type="entry name" value="DNA-DIRECTED DNA POLYMERASE"/>
    <property type="match status" value="1"/>
</dbReference>
<evidence type="ECO:0000313" key="10">
    <source>
        <dbReference type="EMBL" id="KAF2647003.1"/>
    </source>
</evidence>
<evidence type="ECO:0000313" key="11">
    <source>
        <dbReference type="Proteomes" id="UP000799324"/>
    </source>
</evidence>
<accession>A0A6A6SK55</accession>
<protein>
    <recommendedName>
        <fullName evidence="2">DNA-directed DNA polymerase</fullName>
        <ecNumber evidence="2">2.7.7.7</ecNumber>
    </recommendedName>
</protein>
<evidence type="ECO:0000256" key="5">
    <source>
        <dbReference type="ARBA" id="ARBA00022705"/>
    </source>
</evidence>
<dbReference type="GO" id="GO:0000166">
    <property type="term" value="F:nucleotide binding"/>
    <property type="evidence" value="ECO:0007669"/>
    <property type="project" value="InterPro"/>
</dbReference>
<evidence type="ECO:0000256" key="6">
    <source>
        <dbReference type="ARBA" id="ARBA00022932"/>
    </source>
</evidence>
<evidence type="ECO:0000256" key="3">
    <source>
        <dbReference type="ARBA" id="ARBA00022679"/>
    </source>
</evidence>
<keyword evidence="6" id="KW-0239">DNA-directed DNA polymerase</keyword>
<evidence type="ECO:0000256" key="2">
    <source>
        <dbReference type="ARBA" id="ARBA00012417"/>
    </source>
</evidence>
<evidence type="ECO:0000256" key="8">
    <source>
        <dbReference type="ARBA" id="ARBA00049244"/>
    </source>
</evidence>
<dbReference type="EMBL" id="MU004797">
    <property type="protein sequence ID" value="KAF2647003.1"/>
    <property type="molecule type" value="Genomic_DNA"/>
</dbReference>
<organism evidence="10 11">
    <name type="scientific">Lophiostoma macrostomum CBS 122681</name>
    <dbReference type="NCBI Taxonomy" id="1314788"/>
    <lineage>
        <taxon>Eukaryota</taxon>
        <taxon>Fungi</taxon>
        <taxon>Dikarya</taxon>
        <taxon>Ascomycota</taxon>
        <taxon>Pezizomycotina</taxon>
        <taxon>Dothideomycetes</taxon>
        <taxon>Pleosporomycetidae</taxon>
        <taxon>Pleosporales</taxon>
        <taxon>Lophiostomataceae</taxon>
        <taxon>Lophiostoma</taxon>
    </lineage>
</organism>
<proteinExistence type="inferred from homology"/>
<dbReference type="InterPro" id="IPR004868">
    <property type="entry name" value="DNA-dir_DNA_pol_B_mt/vir"/>
</dbReference>
<dbReference type="GO" id="GO:0003887">
    <property type="term" value="F:DNA-directed DNA polymerase activity"/>
    <property type="evidence" value="ECO:0007669"/>
    <property type="project" value="UniProtKB-KW"/>
</dbReference>
<dbReference type="EC" id="2.7.7.7" evidence="2"/>
<comment type="similarity">
    <text evidence="1">Belongs to the DNA polymerase type-B family.</text>
</comment>
<name>A0A6A6SK55_9PLEO</name>